<accession>A0A6J6LSE9</accession>
<evidence type="ECO:0000313" key="1">
    <source>
        <dbReference type="EMBL" id="CAB4663779.1"/>
    </source>
</evidence>
<protein>
    <submittedName>
        <fullName evidence="1">Unannotated protein</fullName>
    </submittedName>
</protein>
<sequence length="436" mass="48447">MQQLLQQTQVLGREKAKRLHLDRKELLASNLYSDRLPKYDRPCHPLSVPQFLPFQALRYSPEISLADVCSAPYDVQSDADRAAFASRSEHNIVNIDLPVGDEPYREAAKRFKSWQDNGVLVLDETPSFTLYRMKFTDSEGKTRQTVGIIGALKIEPPDSQEVLPHEQTTPKAKTDRLELTRATHANLSPIWGLSLTSGLTTALVEPGESLGAFTDEHNVQHIVERVSNKARCAVISKLISQSPVVIADGHHRYAISRTFNAEATNLAEANSVMCYINELVDEQLSVAAIHRLYSGASYDDLKATLAKFFEIRPIAKVTDTIISEMTQNQHMTLIAVDGSGLALTPKPKELSGVRQLDSALLEHALQNCAHEVSYQHGLSEVRQQLATKKYTAAVLIRPVSVAEIQRTAHEGLLMPPKSTFFTPKLQTGLVIRQLNL</sequence>
<dbReference type="InterPro" id="IPR008323">
    <property type="entry name" value="UCP033563"/>
</dbReference>
<dbReference type="Pfam" id="PF06245">
    <property type="entry name" value="DUF1015"/>
    <property type="match status" value="1"/>
</dbReference>
<organism evidence="1">
    <name type="scientific">freshwater metagenome</name>
    <dbReference type="NCBI Taxonomy" id="449393"/>
    <lineage>
        <taxon>unclassified sequences</taxon>
        <taxon>metagenomes</taxon>
        <taxon>ecological metagenomes</taxon>
    </lineage>
</organism>
<name>A0A6J6LSE9_9ZZZZ</name>
<reference evidence="1" key="1">
    <citation type="submission" date="2020-05" db="EMBL/GenBank/DDBJ databases">
        <authorList>
            <person name="Chiriac C."/>
            <person name="Salcher M."/>
            <person name="Ghai R."/>
            <person name="Kavagutti S V."/>
        </authorList>
    </citation>
    <scope>NUCLEOTIDE SEQUENCE</scope>
</reference>
<dbReference type="EMBL" id="CAEZWU010000046">
    <property type="protein sequence ID" value="CAB4663779.1"/>
    <property type="molecule type" value="Genomic_DNA"/>
</dbReference>
<dbReference type="PANTHER" id="PTHR36454:SF1">
    <property type="entry name" value="DUF1015 DOMAIN-CONTAINING PROTEIN"/>
    <property type="match status" value="1"/>
</dbReference>
<gene>
    <name evidence="1" type="ORF">UFOPK2292_00434</name>
</gene>
<proteinExistence type="predicted"/>
<dbReference type="PANTHER" id="PTHR36454">
    <property type="entry name" value="LMO2823 PROTEIN"/>
    <property type="match status" value="1"/>
</dbReference>
<dbReference type="AlphaFoldDB" id="A0A6J6LSE9"/>